<sequence length="288" mass="32614">MGPRQLFVSDLDGTLLNPTASLSTYSRRQLKRLLEKGLPFTVASARNVISIRNILEDLPIRMPVIELNGAFISDLRTGRHEVVHAIERPLVPEVIEWGRQAGCSPFVTTFDGREDRLYVGDILNQGMADYYRERVRERDPRLRDGVPLARSIREMVVCIVFIDRVERLAPLAEKIRKQCGDRVQTHLIHEIYAPGWYWLTVHDRQATKDQAIQVLLESEGLSRKELTVFGDQANDLPMFRLAGRAIAVSNAWEPLKKAATHVIGHHRDDSVVRYLVKHAPLKATSGAG</sequence>
<dbReference type="PROSITE" id="PS01228">
    <property type="entry name" value="COF_1"/>
    <property type="match status" value="1"/>
</dbReference>
<dbReference type="Gene3D" id="3.30.1240.10">
    <property type="match status" value="1"/>
</dbReference>
<comment type="caution">
    <text evidence="1">The sequence shown here is derived from an EMBL/GenBank/DDBJ whole genome shotgun (WGS) entry which is preliminary data.</text>
</comment>
<dbReference type="Gene3D" id="3.40.50.1000">
    <property type="entry name" value="HAD superfamily/HAD-like"/>
    <property type="match status" value="1"/>
</dbReference>
<gene>
    <name evidence="1" type="ORF">JOE21_002707</name>
</gene>
<dbReference type="Proteomes" id="UP001185012">
    <property type="component" value="Unassembled WGS sequence"/>
</dbReference>
<evidence type="ECO:0000313" key="1">
    <source>
        <dbReference type="EMBL" id="MDR6226697.1"/>
    </source>
</evidence>
<reference evidence="1 2" key="1">
    <citation type="submission" date="2023-07" db="EMBL/GenBank/DDBJ databases">
        <title>Genomic Encyclopedia of Type Strains, Phase IV (KMG-IV): sequencing the most valuable type-strain genomes for metagenomic binning, comparative biology and taxonomic classification.</title>
        <authorList>
            <person name="Goeker M."/>
        </authorList>
    </citation>
    <scope>NUCLEOTIDE SEQUENCE [LARGE SCALE GENOMIC DNA]</scope>
    <source>
        <strain evidence="1 2">DSM 45903</strain>
    </source>
</reference>
<evidence type="ECO:0000313" key="2">
    <source>
        <dbReference type="Proteomes" id="UP001185012"/>
    </source>
</evidence>
<name>A0ABU1IPH7_9BACL</name>
<dbReference type="PANTHER" id="PTHR10000:SF8">
    <property type="entry name" value="HAD SUPERFAMILY HYDROLASE-LIKE, TYPE 3"/>
    <property type="match status" value="1"/>
</dbReference>
<organism evidence="1 2">
    <name type="scientific">Desmospora profundinema</name>
    <dbReference type="NCBI Taxonomy" id="1571184"/>
    <lineage>
        <taxon>Bacteria</taxon>
        <taxon>Bacillati</taxon>
        <taxon>Bacillota</taxon>
        <taxon>Bacilli</taxon>
        <taxon>Bacillales</taxon>
        <taxon>Thermoactinomycetaceae</taxon>
        <taxon>Desmospora</taxon>
    </lineage>
</organism>
<accession>A0ABU1IPH7</accession>
<dbReference type="PANTHER" id="PTHR10000">
    <property type="entry name" value="PHOSPHOSERINE PHOSPHATASE"/>
    <property type="match status" value="1"/>
</dbReference>
<dbReference type="EMBL" id="JAVDQG010000006">
    <property type="protein sequence ID" value="MDR6226697.1"/>
    <property type="molecule type" value="Genomic_DNA"/>
</dbReference>
<dbReference type="RefSeq" id="WP_309866972.1">
    <property type="nucleotide sequence ID" value="NZ_JAVDQG010000006.1"/>
</dbReference>
<protein>
    <submittedName>
        <fullName evidence="1">Cof subfamily protein (Haloacid dehalogenase superfamily)</fullName>
    </submittedName>
</protein>
<dbReference type="SUPFAM" id="SSF56784">
    <property type="entry name" value="HAD-like"/>
    <property type="match status" value="1"/>
</dbReference>
<dbReference type="InterPro" id="IPR023214">
    <property type="entry name" value="HAD_sf"/>
</dbReference>
<dbReference type="InterPro" id="IPR036412">
    <property type="entry name" value="HAD-like_sf"/>
</dbReference>
<keyword evidence="2" id="KW-1185">Reference proteome</keyword>
<proteinExistence type="predicted"/>
<dbReference type="Pfam" id="PF08282">
    <property type="entry name" value="Hydrolase_3"/>
    <property type="match status" value="1"/>
</dbReference>